<keyword evidence="3 5" id="KW-0863">Zinc-finger</keyword>
<feature type="domain" description="RING-type" evidence="7">
    <location>
        <begin position="18"/>
        <end position="63"/>
    </location>
</feature>
<keyword evidence="1" id="KW-0479">Metal-binding</keyword>
<evidence type="ECO:0000256" key="3">
    <source>
        <dbReference type="ARBA" id="ARBA00022771"/>
    </source>
</evidence>
<dbReference type="GO" id="GO:0008270">
    <property type="term" value="F:zinc ion binding"/>
    <property type="evidence" value="ECO:0007669"/>
    <property type="project" value="UniProtKB-KW"/>
</dbReference>
<dbReference type="EMBL" id="CAJFCJ010000024">
    <property type="protein sequence ID" value="CAD5124860.1"/>
    <property type="molecule type" value="Genomic_DNA"/>
</dbReference>
<evidence type="ECO:0000259" key="7">
    <source>
        <dbReference type="PROSITE" id="PS50089"/>
    </source>
</evidence>
<evidence type="ECO:0000256" key="4">
    <source>
        <dbReference type="ARBA" id="ARBA00022833"/>
    </source>
</evidence>
<feature type="compositionally biased region" description="Acidic residues" evidence="6">
    <location>
        <begin position="92"/>
        <end position="106"/>
    </location>
</feature>
<dbReference type="SUPFAM" id="SSF57845">
    <property type="entry name" value="B-box zinc-binding domain"/>
    <property type="match status" value="1"/>
</dbReference>
<dbReference type="PROSITE" id="PS50089">
    <property type="entry name" value="ZF_RING_2"/>
    <property type="match status" value="1"/>
</dbReference>
<keyword evidence="2" id="KW-0677">Repeat</keyword>
<evidence type="ECO:0000256" key="1">
    <source>
        <dbReference type="ARBA" id="ARBA00022723"/>
    </source>
</evidence>
<dbReference type="SUPFAM" id="SSF101898">
    <property type="entry name" value="NHL repeat"/>
    <property type="match status" value="1"/>
</dbReference>
<evidence type="ECO:0000256" key="5">
    <source>
        <dbReference type="PROSITE-ProRule" id="PRU00175"/>
    </source>
</evidence>
<feature type="region of interest" description="Disordered" evidence="6">
    <location>
        <begin position="77"/>
        <end position="107"/>
    </location>
</feature>
<dbReference type="SUPFAM" id="SSF57850">
    <property type="entry name" value="RING/U-box"/>
    <property type="match status" value="1"/>
</dbReference>
<dbReference type="InterPro" id="IPR001841">
    <property type="entry name" value="Znf_RING"/>
</dbReference>
<evidence type="ECO:0000256" key="2">
    <source>
        <dbReference type="ARBA" id="ARBA00022737"/>
    </source>
</evidence>
<evidence type="ECO:0000313" key="8">
    <source>
        <dbReference type="EMBL" id="CAD5124860.1"/>
    </source>
</evidence>
<keyword evidence="4" id="KW-0862">Zinc</keyword>
<comment type="caution">
    <text evidence="8">The sequence shown here is derived from an EMBL/GenBank/DDBJ whole genome shotgun (WGS) entry which is preliminary data.</text>
</comment>
<sequence>MMESGKKCFMINDDYFMCVICTEYWLKRDPRILPCQHIFCKECIEGIWKASGRKSYISCPSCRRSVRWPDSGKDGFPKSRIVSNVSFPNGEGLDDTEEEDEEDHENEGDRIKKESCFMHKKEIELVCLTCSDAKLCRLCWNNHQNHKLMPLMSYNDNEEFREKCLSMLSNAQDQCNEFLDALVHKTKEIENKMAECIQEAKEEILDKWYRKVEDTHSMLVKLQTNVIDKKLFIRRKSDKVNNDFLKIIQEEIENQIFDLEFPNDDLRQVMIDFSDRLFLIMERGSTLEQYIDFNPLINGFEKFILREQLSDNESDDNDTIDEDCITVKSEIKLSNLTNVHVLIEYLNSIYISITETNGGSYLLKLSSRNYSVEQKFLMPNVVTKIFILRNEIFLCSSDGIYTLNSKRKEPVFKIDNVISACTLDDNTIVCLTKDSVRKIRLFSNAESSVDWVIGKEEDVDESLIDFRDCCIWKDKIIVLDSAFSNDNCILAYDMFSSNNNQGDIISFGEYEPAKLGLAKPLTFCYPCSVCSVENELLIVTDCGNKRLQVFTAIDKPPLIVNLDIHPNIVHYSSFNRELYVTEHGTSNIIVLSINLPGY</sequence>
<evidence type="ECO:0000313" key="9">
    <source>
        <dbReference type="Proteomes" id="UP000549394"/>
    </source>
</evidence>
<dbReference type="InterPro" id="IPR001258">
    <property type="entry name" value="NHL_repeat"/>
</dbReference>
<name>A0A7I8W9P5_9ANNE</name>
<dbReference type="PROSITE" id="PS00518">
    <property type="entry name" value="ZF_RING_1"/>
    <property type="match status" value="1"/>
</dbReference>
<dbReference type="InterPro" id="IPR017907">
    <property type="entry name" value="Znf_RING_CS"/>
</dbReference>
<dbReference type="AlphaFoldDB" id="A0A7I8W9P5"/>
<dbReference type="Gene3D" id="3.30.40.10">
    <property type="entry name" value="Zinc/RING finger domain, C3HC4 (zinc finger)"/>
    <property type="match status" value="1"/>
</dbReference>
<dbReference type="InterPro" id="IPR013083">
    <property type="entry name" value="Znf_RING/FYVE/PHD"/>
</dbReference>
<dbReference type="InterPro" id="IPR047153">
    <property type="entry name" value="TRIM45/56/19-like"/>
</dbReference>
<dbReference type="Proteomes" id="UP000549394">
    <property type="component" value="Unassembled WGS sequence"/>
</dbReference>
<protein>
    <recommendedName>
        <fullName evidence="7">RING-type domain-containing protein</fullName>
    </recommendedName>
</protein>
<accession>A0A7I8W9P5</accession>
<dbReference type="InterPro" id="IPR027370">
    <property type="entry name" value="Znf-RING_euk"/>
</dbReference>
<dbReference type="Pfam" id="PF13445">
    <property type="entry name" value="zf-RING_UBOX"/>
    <property type="match status" value="1"/>
</dbReference>
<dbReference type="PANTHER" id="PTHR25462">
    <property type="entry name" value="BONUS, ISOFORM C-RELATED"/>
    <property type="match status" value="1"/>
</dbReference>
<dbReference type="Pfam" id="PF01436">
    <property type="entry name" value="NHL"/>
    <property type="match status" value="1"/>
</dbReference>
<dbReference type="SMART" id="SM00184">
    <property type="entry name" value="RING"/>
    <property type="match status" value="1"/>
</dbReference>
<proteinExistence type="predicted"/>
<dbReference type="PANTHER" id="PTHR25462:SF296">
    <property type="entry name" value="MEIOTIC P26, ISOFORM F"/>
    <property type="match status" value="1"/>
</dbReference>
<gene>
    <name evidence="8" type="ORF">DGYR_LOCUS12340</name>
</gene>
<dbReference type="OrthoDB" id="111250at2759"/>
<organism evidence="8 9">
    <name type="scientific">Dimorphilus gyrociliatus</name>
    <dbReference type="NCBI Taxonomy" id="2664684"/>
    <lineage>
        <taxon>Eukaryota</taxon>
        <taxon>Metazoa</taxon>
        <taxon>Spiralia</taxon>
        <taxon>Lophotrochozoa</taxon>
        <taxon>Annelida</taxon>
        <taxon>Polychaeta</taxon>
        <taxon>Polychaeta incertae sedis</taxon>
        <taxon>Dinophilidae</taxon>
        <taxon>Dimorphilus</taxon>
    </lineage>
</organism>
<reference evidence="8 9" key="1">
    <citation type="submission" date="2020-08" db="EMBL/GenBank/DDBJ databases">
        <authorList>
            <person name="Hejnol A."/>
        </authorList>
    </citation>
    <scope>NUCLEOTIDE SEQUENCE [LARGE SCALE GENOMIC DNA]</scope>
</reference>
<evidence type="ECO:0000256" key="6">
    <source>
        <dbReference type="SAM" id="MobiDB-lite"/>
    </source>
</evidence>
<keyword evidence="9" id="KW-1185">Reference proteome</keyword>